<dbReference type="AlphaFoldDB" id="A0A0H5R4V1"/>
<feature type="signal peptide" evidence="2">
    <location>
        <begin position="1"/>
        <end position="18"/>
    </location>
</feature>
<evidence type="ECO:0000256" key="2">
    <source>
        <dbReference type="SAM" id="SignalP"/>
    </source>
</evidence>
<feature type="chain" id="PRO_5011352998" evidence="2">
    <location>
        <begin position="19"/>
        <end position="123"/>
    </location>
</feature>
<keyword evidence="2" id="KW-0732">Signal</keyword>
<feature type="region of interest" description="Disordered" evidence="1">
    <location>
        <begin position="91"/>
        <end position="123"/>
    </location>
</feature>
<dbReference type="EMBL" id="HACM01011453">
    <property type="protein sequence ID" value="CRZ11895.1"/>
    <property type="molecule type" value="Transcribed_RNA"/>
</dbReference>
<proteinExistence type="predicted"/>
<protein>
    <submittedName>
        <fullName evidence="3">Uncharacterized protein</fullName>
    </submittedName>
</protein>
<organism evidence="3">
    <name type="scientific">Spongospora subterranea</name>
    <dbReference type="NCBI Taxonomy" id="70186"/>
    <lineage>
        <taxon>Eukaryota</taxon>
        <taxon>Sar</taxon>
        <taxon>Rhizaria</taxon>
        <taxon>Endomyxa</taxon>
        <taxon>Phytomyxea</taxon>
        <taxon>Plasmodiophorida</taxon>
        <taxon>Plasmodiophoridae</taxon>
        <taxon>Spongospora</taxon>
    </lineage>
</organism>
<evidence type="ECO:0000256" key="1">
    <source>
        <dbReference type="SAM" id="MobiDB-lite"/>
    </source>
</evidence>
<sequence length="123" mass="13657">MNLSTIFIVASLALFALALGGYQDNQADSTSGTDLDAEKGLEIPEAAHKLKRSKSFRISEEQLMDPDYEKYAENEIIKQLIALTLELKSKDQENQEGCPETQFQSNDDLGCVDSKGKEHPDYA</sequence>
<feature type="compositionally biased region" description="Basic and acidic residues" evidence="1">
    <location>
        <begin position="114"/>
        <end position="123"/>
    </location>
</feature>
<dbReference type="EMBL" id="HACM01008474">
    <property type="protein sequence ID" value="CRZ08916.1"/>
    <property type="molecule type" value="Transcribed_RNA"/>
</dbReference>
<evidence type="ECO:0000313" key="3">
    <source>
        <dbReference type="EMBL" id="CRZ08916.1"/>
    </source>
</evidence>
<reference evidence="3" key="1">
    <citation type="submission" date="2015-04" db="EMBL/GenBank/DDBJ databases">
        <title>The genome sequence of the plant pathogenic Rhizarian Plasmodiophora brassicae reveals insights in its biotrophic life cycle and the origin of chitin synthesis.</title>
        <authorList>
            <person name="Schwelm A."/>
            <person name="Fogelqvist J."/>
            <person name="Knaust A."/>
            <person name="Julke S."/>
            <person name="Lilja T."/>
            <person name="Dhandapani V."/>
            <person name="Bonilla-Rosso G."/>
            <person name="Karlsson M."/>
            <person name="Shevchenko A."/>
            <person name="Choi S.R."/>
            <person name="Kim H.G."/>
            <person name="Park J.Y."/>
            <person name="Lim Y.P."/>
            <person name="Ludwig-Muller J."/>
            <person name="Dixelius C."/>
        </authorList>
    </citation>
    <scope>NUCLEOTIDE SEQUENCE</scope>
    <source>
        <tissue evidence="3">Potato root galls</tissue>
    </source>
</reference>
<name>A0A0H5R4V1_9EUKA</name>
<accession>A0A0H5R4V1</accession>